<dbReference type="Gene3D" id="3.30.60.190">
    <property type="match status" value="1"/>
</dbReference>
<sequence length="289" mass="33694">MGNVLIGLGVPRLGQCEVCDKNSAKYTCPECEVKTCCIGCVNIHKKELECTGIRNRVKYKSLHNFTNLDLQNDYILLEEIARFSDQAAKGISHKKQNLPVVLYKLKEAAKRRRVRLLFLPFRFSSHKNNTTFLEWKTDTLHWKVQWIFPHADFLECVDERVVDTETVGKTAEKYLDPELCEPSLHEPLRFYHSKELEGTTFLLRAEKRGPHKYYLIHHYETLREALANKVIVEHPVFYVIYSDHIDEYETVSTDDEDEDSRNEDGDNSLSFFRSRSNDEEDDKDGADLN</sequence>
<keyword evidence="4" id="KW-0862">Zinc</keyword>
<dbReference type="CDD" id="cd23023">
    <property type="entry name" value="zf-HIT_BCD1"/>
    <property type="match status" value="1"/>
</dbReference>
<dbReference type="SUPFAM" id="SSF144232">
    <property type="entry name" value="HIT/MYND zinc finger-like"/>
    <property type="match status" value="1"/>
</dbReference>
<evidence type="ECO:0000256" key="2">
    <source>
        <dbReference type="ARBA" id="ARBA00022723"/>
    </source>
</evidence>
<evidence type="ECO:0000256" key="5">
    <source>
        <dbReference type="ARBA" id="ARBA00049598"/>
    </source>
</evidence>
<dbReference type="AlphaFoldDB" id="A0ABD0Z237"/>
<keyword evidence="2" id="KW-0479">Metal-binding</keyword>
<evidence type="ECO:0000256" key="3">
    <source>
        <dbReference type="ARBA" id="ARBA00022771"/>
    </source>
</evidence>
<feature type="region of interest" description="Disordered" evidence="8">
    <location>
        <begin position="250"/>
        <end position="289"/>
    </location>
</feature>
<dbReference type="PANTHER" id="PTHR13483">
    <property type="entry name" value="BOX C_D SNORNA PROTEIN 1-RELATED"/>
    <property type="match status" value="1"/>
</dbReference>
<keyword evidence="11" id="KW-1185">Reference proteome</keyword>
<dbReference type="EMBL" id="JBFDAA010000006">
    <property type="protein sequence ID" value="KAL1131563.1"/>
    <property type="molecule type" value="Genomic_DNA"/>
</dbReference>
<dbReference type="Pfam" id="PF04438">
    <property type="entry name" value="zf-HIT"/>
    <property type="match status" value="1"/>
</dbReference>
<feature type="domain" description="HIT-type" evidence="9">
    <location>
        <begin position="16"/>
        <end position="50"/>
    </location>
</feature>
<comment type="caution">
    <text evidence="10">The sequence shown here is derived from an EMBL/GenBank/DDBJ whole genome shotgun (WGS) entry which is preliminary data.</text>
</comment>
<evidence type="ECO:0000256" key="4">
    <source>
        <dbReference type="ARBA" id="ARBA00022833"/>
    </source>
</evidence>
<evidence type="ECO:0000313" key="11">
    <source>
        <dbReference type="Proteomes" id="UP001558652"/>
    </source>
</evidence>
<keyword evidence="3 7" id="KW-0863">Zinc-finger</keyword>
<evidence type="ECO:0000259" key="9">
    <source>
        <dbReference type="PROSITE" id="PS51083"/>
    </source>
</evidence>
<feature type="compositionally biased region" description="Acidic residues" evidence="8">
    <location>
        <begin position="278"/>
        <end position="289"/>
    </location>
</feature>
<evidence type="ECO:0000256" key="8">
    <source>
        <dbReference type="SAM" id="MobiDB-lite"/>
    </source>
</evidence>
<dbReference type="GO" id="GO:0008270">
    <property type="term" value="F:zinc ion binding"/>
    <property type="evidence" value="ECO:0007669"/>
    <property type="project" value="UniProtKB-UniRule"/>
</dbReference>
<protein>
    <recommendedName>
        <fullName evidence="9">HIT-type domain-containing protein</fullName>
    </recommendedName>
</protein>
<proteinExistence type="inferred from homology"/>
<feature type="compositionally biased region" description="Acidic residues" evidence="8">
    <location>
        <begin position="250"/>
        <end position="261"/>
    </location>
</feature>
<reference evidence="10 11" key="1">
    <citation type="submission" date="2024-07" db="EMBL/GenBank/DDBJ databases">
        <title>Chromosome-level genome assembly of the water stick insect Ranatra chinensis (Heteroptera: Nepidae).</title>
        <authorList>
            <person name="Liu X."/>
        </authorList>
    </citation>
    <scope>NUCLEOTIDE SEQUENCE [LARGE SCALE GENOMIC DNA]</scope>
    <source>
        <strain evidence="10">Cailab_2021Rc</strain>
        <tissue evidence="10">Muscle</tissue>
    </source>
</reference>
<dbReference type="InterPro" id="IPR007529">
    <property type="entry name" value="Znf_HIT"/>
</dbReference>
<keyword evidence="1" id="KW-0597">Phosphoprotein</keyword>
<comment type="similarity">
    <text evidence="6">Belongs to the BCD1 family.</text>
</comment>
<accession>A0ABD0Z237</accession>
<evidence type="ECO:0000256" key="1">
    <source>
        <dbReference type="ARBA" id="ARBA00022553"/>
    </source>
</evidence>
<dbReference type="InterPro" id="IPR051639">
    <property type="entry name" value="BCD1"/>
</dbReference>
<organism evidence="10 11">
    <name type="scientific">Ranatra chinensis</name>
    <dbReference type="NCBI Taxonomy" id="642074"/>
    <lineage>
        <taxon>Eukaryota</taxon>
        <taxon>Metazoa</taxon>
        <taxon>Ecdysozoa</taxon>
        <taxon>Arthropoda</taxon>
        <taxon>Hexapoda</taxon>
        <taxon>Insecta</taxon>
        <taxon>Pterygota</taxon>
        <taxon>Neoptera</taxon>
        <taxon>Paraneoptera</taxon>
        <taxon>Hemiptera</taxon>
        <taxon>Heteroptera</taxon>
        <taxon>Panheteroptera</taxon>
        <taxon>Nepomorpha</taxon>
        <taxon>Nepidae</taxon>
        <taxon>Ranatrinae</taxon>
        <taxon>Ranatra</taxon>
    </lineage>
</organism>
<dbReference type="PANTHER" id="PTHR13483:SF3">
    <property type="entry name" value="BOX C_D SNORNA PROTEIN 1"/>
    <property type="match status" value="1"/>
</dbReference>
<gene>
    <name evidence="10" type="ORF">AAG570_011180</name>
</gene>
<evidence type="ECO:0000313" key="10">
    <source>
        <dbReference type="EMBL" id="KAL1131563.1"/>
    </source>
</evidence>
<dbReference type="PROSITE" id="PS51083">
    <property type="entry name" value="ZF_HIT"/>
    <property type="match status" value="1"/>
</dbReference>
<dbReference type="Proteomes" id="UP001558652">
    <property type="component" value="Unassembled WGS sequence"/>
</dbReference>
<dbReference type="Pfam" id="PF25790">
    <property type="entry name" value="BCD1"/>
    <property type="match status" value="1"/>
</dbReference>
<dbReference type="InterPro" id="IPR057721">
    <property type="entry name" value="BCD1_alpha/beta"/>
</dbReference>
<evidence type="ECO:0000256" key="6">
    <source>
        <dbReference type="ARBA" id="ARBA00049654"/>
    </source>
</evidence>
<evidence type="ECO:0000256" key="7">
    <source>
        <dbReference type="PROSITE-ProRule" id="PRU00453"/>
    </source>
</evidence>
<comment type="function">
    <text evidence="5">Required for box C/D snoRNAs accumulation involved in snoRNA processing, snoRNA transport to the nucleolus and ribosome biogenesis.</text>
</comment>
<name>A0ABD0Z237_9HEMI</name>